<dbReference type="EMBL" id="JBHLUD010000013">
    <property type="protein sequence ID" value="MFC0546636.1"/>
    <property type="molecule type" value="Genomic_DNA"/>
</dbReference>
<dbReference type="Proteomes" id="UP001589810">
    <property type="component" value="Unassembled WGS sequence"/>
</dbReference>
<gene>
    <name evidence="1" type="ORF">ACFFH7_34360</name>
</gene>
<evidence type="ECO:0000313" key="2">
    <source>
        <dbReference type="Proteomes" id="UP001589810"/>
    </source>
</evidence>
<sequence>MSAPDASPLLFPAELETLAAQARADLDAAGIADPADFPAWCRRIAAARRALAEVYGIARRHTETGSLAWWALHDAMRHSDAHAVRLIAQANEAELEGGSGR</sequence>
<organism evidence="1 2">
    <name type="scientific">Kutzneria chonburiensis</name>
    <dbReference type="NCBI Taxonomy" id="1483604"/>
    <lineage>
        <taxon>Bacteria</taxon>
        <taxon>Bacillati</taxon>
        <taxon>Actinomycetota</taxon>
        <taxon>Actinomycetes</taxon>
        <taxon>Pseudonocardiales</taxon>
        <taxon>Pseudonocardiaceae</taxon>
        <taxon>Kutzneria</taxon>
    </lineage>
</organism>
<dbReference type="RefSeq" id="WP_273936877.1">
    <property type="nucleotide sequence ID" value="NZ_CP097263.1"/>
</dbReference>
<accession>A0ABV6N230</accession>
<evidence type="ECO:0000313" key="1">
    <source>
        <dbReference type="EMBL" id="MFC0546636.1"/>
    </source>
</evidence>
<comment type="caution">
    <text evidence="1">The sequence shown here is derived from an EMBL/GenBank/DDBJ whole genome shotgun (WGS) entry which is preliminary data.</text>
</comment>
<protein>
    <submittedName>
        <fullName evidence="1">Uncharacterized protein</fullName>
    </submittedName>
</protein>
<name>A0ABV6N230_9PSEU</name>
<reference evidence="1 2" key="1">
    <citation type="submission" date="2024-09" db="EMBL/GenBank/DDBJ databases">
        <authorList>
            <person name="Sun Q."/>
            <person name="Mori K."/>
        </authorList>
    </citation>
    <scope>NUCLEOTIDE SEQUENCE [LARGE SCALE GENOMIC DNA]</scope>
    <source>
        <strain evidence="1 2">TBRC 1432</strain>
    </source>
</reference>
<keyword evidence="2" id="KW-1185">Reference proteome</keyword>
<proteinExistence type="predicted"/>